<dbReference type="AlphaFoldDB" id="A0AA39FGP2"/>
<reference evidence="2" key="2">
    <citation type="submission" date="2023-03" db="EMBL/GenBank/DDBJ databases">
        <authorList>
            <person name="Inwood S.N."/>
            <person name="Skelly J.G."/>
            <person name="Guhlin J."/>
            <person name="Harrop T.W.R."/>
            <person name="Goldson S.G."/>
            <person name="Dearden P.K."/>
        </authorList>
    </citation>
    <scope>NUCLEOTIDE SEQUENCE</scope>
    <source>
        <strain evidence="2">Lincoln</strain>
        <tissue evidence="2">Whole body</tissue>
    </source>
</reference>
<evidence type="ECO:0000313" key="3">
    <source>
        <dbReference type="Proteomes" id="UP001168972"/>
    </source>
</evidence>
<comment type="caution">
    <text evidence="2">The sequence shown here is derived from an EMBL/GenBank/DDBJ whole genome shotgun (WGS) entry which is preliminary data.</text>
</comment>
<proteinExistence type="predicted"/>
<accession>A0AA39FGP2</accession>
<gene>
    <name evidence="2" type="ORF">PV327_011712</name>
</gene>
<sequence>MSEIVNNHDTNNHHDNNNLNSETIGDNLMNRETNYSAFYTDYKFNDKNSANSDCDSNNQFRHPTESEVIAYNNTDADDSDSIIESIAEESVVNSNLIQEKL</sequence>
<keyword evidence="3" id="KW-1185">Reference proteome</keyword>
<evidence type="ECO:0000313" key="2">
    <source>
        <dbReference type="EMBL" id="KAK0169203.1"/>
    </source>
</evidence>
<feature type="non-terminal residue" evidence="2">
    <location>
        <position position="101"/>
    </location>
</feature>
<organism evidence="2 3">
    <name type="scientific">Microctonus hyperodae</name>
    <name type="common">Parasitoid wasp</name>
    <dbReference type="NCBI Taxonomy" id="165561"/>
    <lineage>
        <taxon>Eukaryota</taxon>
        <taxon>Metazoa</taxon>
        <taxon>Ecdysozoa</taxon>
        <taxon>Arthropoda</taxon>
        <taxon>Hexapoda</taxon>
        <taxon>Insecta</taxon>
        <taxon>Pterygota</taxon>
        <taxon>Neoptera</taxon>
        <taxon>Endopterygota</taxon>
        <taxon>Hymenoptera</taxon>
        <taxon>Apocrita</taxon>
        <taxon>Ichneumonoidea</taxon>
        <taxon>Braconidae</taxon>
        <taxon>Euphorinae</taxon>
        <taxon>Microctonus</taxon>
    </lineage>
</organism>
<evidence type="ECO:0000256" key="1">
    <source>
        <dbReference type="SAM" id="MobiDB-lite"/>
    </source>
</evidence>
<feature type="region of interest" description="Disordered" evidence="1">
    <location>
        <begin position="1"/>
        <end position="25"/>
    </location>
</feature>
<protein>
    <submittedName>
        <fullName evidence="2">Uncharacterized protein</fullName>
    </submittedName>
</protein>
<dbReference type="EMBL" id="JAQQBR010001701">
    <property type="protein sequence ID" value="KAK0169203.1"/>
    <property type="molecule type" value="Genomic_DNA"/>
</dbReference>
<name>A0AA39FGP2_MICHY</name>
<dbReference type="Proteomes" id="UP001168972">
    <property type="component" value="Unassembled WGS sequence"/>
</dbReference>
<reference evidence="2" key="1">
    <citation type="journal article" date="2023" name="bioRxiv">
        <title>Scaffold-level genome assemblies of two parasitoid biocontrol wasps reveal the parthenogenesis mechanism and an associated novel virus.</title>
        <authorList>
            <person name="Inwood S."/>
            <person name="Skelly J."/>
            <person name="Guhlin J."/>
            <person name="Harrop T."/>
            <person name="Goldson S."/>
            <person name="Dearden P."/>
        </authorList>
    </citation>
    <scope>NUCLEOTIDE SEQUENCE</scope>
    <source>
        <strain evidence="2">Lincoln</strain>
        <tissue evidence="2">Whole body</tissue>
    </source>
</reference>